<proteinExistence type="predicted"/>
<dbReference type="EMBL" id="MVGT01003459">
    <property type="protein sequence ID" value="OVA03931.1"/>
    <property type="molecule type" value="Genomic_DNA"/>
</dbReference>
<name>A0A200Q0D7_MACCD</name>
<sequence length="111" mass="13242">MANVRWVAKKMLATFRNHQKYKPGCFRAEVLAKYKVKISYCCAWHARHLCLEKIMGNYEENYRLAPELCTQILESNPMKKYHLMVMRLFYDRKVQGEGFKEDGLDPRAQTY</sequence>
<reference evidence="1 2" key="1">
    <citation type="journal article" date="2017" name="Mol. Plant">
        <title>The Genome of Medicinal Plant Macleaya cordata Provides New Insights into Benzylisoquinoline Alkaloids Metabolism.</title>
        <authorList>
            <person name="Liu X."/>
            <person name="Liu Y."/>
            <person name="Huang P."/>
            <person name="Ma Y."/>
            <person name="Qing Z."/>
            <person name="Tang Q."/>
            <person name="Cao H."/>
            <person name="Cheng P."/>
            <person name="Zheng Y."/>
            <person name="Yuan Z."/>
            <person name="Zhou Y."/>
            <person name="Liu J."/>
            <person name="Tang Z."/>
            <person name="Zhuo Y."/>
            <person name="Zhang Y."/>
            <person name="Yu L."/>
            <person name="Huang J."/>
            <person name="Yang P."/>
            <person name="Peng Q."/>
            <person name="Zhang J."/>
            <person name="Jiang W."/>
            <person name="Zhang Z."/>
            <person name="Lin K."/>
            <person name="Ro D.K."/>
            <person name="Chen X."/>
            <person name="Xiong X."/>
            <person name="Shang Y."/>
            <person name="Huang S."/>
            <person name="Zeng J."/>
        </authorList>
    </citation>
    <scope>NUCLEOTIDE SEQUENCE [LARGE SCALE GENOMIC DNA]</scope>
    <source>
        <strain evidence="2">cv. BLH2017</strain>
        <tissue evidence="1">Root</tissue>
    </source>
</reference>
<keyword evidence="2" id="KW-1185">Reference proteome</keyword>
<evidence type="ECO:0000313" key="1">
    <source>
        <dbReference type="EMBL" id="OVA03931.1"/>
    </source>
</evidence>
<organism evidence="1 2">
    <name type="scientific">Macleaya cordata</name>
    <name type="common">Five-seeded plume-poppy</name>
    <name type="synonym">Bocconia cordata</name>
    <dbReference type="NCBI Taxonomy" id="56857"/>
    <lineage>
        <taxon>Eukaryota</taxon>
        <taxon>Viridiplantae</taxon>
        <taxon>Streptophyta</taxon>
        <taxon>Embryophyta</taxon>
        <taxon>Tracheophyta</taxon>
        <taxon>Spermatophyta</taxon>
        <taxon>Magnoliopsida</taxon>
        <taxon>Ranunculales</taxon>
        <taxon>Papaveraceae</taxon>
        <taxon>Papaveroideae</taxon>
        <taxon>Macleaya</taxon>
    </lineage>
</organism>
<dbReference type="InParanoid" id="A0A200Q0D7"/>
<dbReference type="OrthoDB" id="1912169at2759"/>
<protein>
    <submittedName>
        <fullName evidence="1">Uncharacterized protein</fullName>
    </submittedName>
</protein>
<comment type="caution">
    <text evidence="1">The sequence shown here is derived from an EMBL/GenBank/DDBJ whole genome shotgun (WGS) entry which is preliminary data.</text>
</comment>
<gene>
    <name evidence="1" type="ORF">BVC80_8697g14</name>
</gene>
<evidence type="ECO:0000313" key="2">
    <source>
        <dbReference type="Proteomes" id="UP000195402"/>
    </source>
</evidence>
<dbReference type="Proteomes" id="UP000195402">
    <property type="component" value="Unassembled WGS sequence"/>
</dbReference>
<accession>A0A200Q0D7</accession>
<dbReference type="AlphaFoldDB" id="A0A200Q0D7"/>